<keyword evidence="6" id="KW-0131">Cell cycle</keyword>
<evidence type="ECO:0000256" key="7">
    <source>
        <dbReference type="SAM" id="MobiDB-lite"/>
    </source>
</evidence>
<protein>
    <recommendedName>
        <fullName evidence="8">Nuclear condensin complex subunit 3 C-terminal domain-containing protein</fullName>
    </recommendedName>
</protein>
<dbReference type="InterPro" id="IPR027165">
    <property type="entry name" value="CND3"/>
</dbReference>
<keyword evidence="4" id="KW-0498">Mitosis</keyword>
<feature type="domain" description="Nuclear condensin complex subunit 3 C-terminal" evidence="8">
    <location>
        <begin position="4"/>
        <end position="153"/>
    </location>
</feature>
<evidence type="ECO:0000256" key="3">
    <source>
        <dbReference type="ARBA" id="ARBA00022618"/>
    </source>
</evidence>
<dbReference type="GO" id="GO:0051301">
    <property type="term" value="P:cell division"/>
    <property type="evidence" value="ECO:0007669"/>
    <property type="project" value="UniProtKB-KW"/>
</dbReference>
<evidence type="ECO:0000256" key="5">
    <source>
        <dbReference type="ARBA" id="ARBA00023067"/>
    </source>
</evidence>
<comment type="subcellular location">
    <subcellularLocation>
        <location evidence="1">Chromosome</location>
    </subcellularLocation>
</comment>
<dbReference type="Pfam" id="PF12719">
    <property type="entry name" value="Cnd3"/>
    <property type="match status" value="1"/>
</dbReference>
<keyword evidence="10" id="KW-1185">Reference proteome</keyword>
<keyword evidence="3" id="KW-0132">Cell division</keyword>
<dbReference type="OrthoDB" id="27187at2759"/>
<comment type="caution">
    <text evidence="9">The sequence shown here is derived from an EMBL/GenBank/DDBJ whole genome shotgun (WGS) entry which is preliminary data.</text>
</comment>
<dbReference type="GO" id="GO:0005737">
    <property type="term" value="C:cytoplasm"/>
    <property type="evidence" value="ECO:0007669"/>
    <property type="project" value="TreeGrafter"/>
</dbReference>
<name>A0A553N5R5_9TELE</name>
<dbReference type="GO" id="GO:0000793">
    <property type="term" value="C:condensed chromosome"/>
    <property type="evidence" value="ECO:0007669"/>
    <property type="project" value="TreeGrafter"/>
</dbReference>
<evidence type="ECO:0000259" key="8">
    <source>
        <dbReference type="Pfam" id="PF12719"/>
    </source>
</evidence>
<feature type="region of interest" description="Disordered" evidence="7">
    <location>
        <begin position="208"/>
        <end position="296"/>
    </location>
</feature>
<evidence type="ECO:0000256" key="2">
    <source>
        <dbReference type="ARBA" id="ARBA00022454"/>
    </source>
</evidence>
<evidence type="ECO:0000256" key="4">
    <source>
        <dbReference type="ARBA" id="ARBA00022776"/>
    </source>
</evidence>
<dbReference type="STRING" id="623744.A0A553N5R5"/>
<evidence type="ECO:0000256" key="6">
    <source>
        <dbReference type="ARBA" id="ARBA00023306"/>
    </source>
</evidence>
<dbReference type="PANTHER" id="PTHR14418">
    <property type="entry name" value="CONDENSIN COMPLEX SUBUNIT 3-RELATED"/>
    <property type="match status" value="1"/>
</dbReference>
<keyword evidence="5" id="KW-0226">DNA condensation</keyword>
<dbReference type="AlphaFoldDB" id="A0A553N5R5"/>
<evidence type="ECO:0000313" key="9">
    <source>
        <dbReference type="EMBL" id="TRY60766.1"/>
    </source>
</evidence>
<sequence>MICELRTETAEGLAKLMYCGRIHSAKLLSRLVLLWYNPVTEDDQKLRHCLGVFLQLYARGSRANQECVEQSFLPTMRTLFNAPVTSPLSEVDTSNVAELFVELTRASVLVQPSPAEEASVHESLVLRVCNEILRDVFAPEVRLYCKTLSWLEINTDPGSANTELKLLLKEILQEVKDKNCRKVIEKLYNQINGNDSSKSASNQEASVLNFDDNNGAEAMTKDETKPKRPKRGQKKASTAKNGRKTNKEELSSDGSDEENIPEERPSQRPSRRTKMIALDKTRQDLTAFMNQEANSS</sequence>
<dbReference type="EMBL" id="SRMA01027025">
    <property type="protein sequence ID" value="TRY60766.1"/>
    <property type="molecule type" value="Genomic_DNA"/>
</dbReference>
<evidence type="ECO:0000256" key="1">
    <source>
        <dbReference type="ARBA" id="ARBA00004286"/>
    </source>
</evidence>
<evidence type="ECO:0000313" key="10">
    <source>
        <dbReference type="Proteomes" id="UP000316079"/>
    </source>
</evidence>
<dbReference type="InterPro" id="IPR025977">
    <property type="entry name" value="Cnd3_C"/>
</dbReference>
<dbReference type="GO" id="GO:0007076">
    <property type="term" value="P:mitotic chromosome condensation"/>
    <property type="evidence" value="ECO:0007669"/>
    <property type="project" value="InterPro"/>
</dbReference>
<keyword evidence="2" id="KW-0158">Chromosome</keyword>
<proteinExistence type="predicted"/>
<organism evidence="9 10">
    <name type="scientific">Danionella cerebrum</name>
    <dbReference type="NCBI Taxonomy" id="2873325"/>
    <lineage>
        <taxon>Eukaryota</taxon>
        <taxon>Metazoa</taxon>
        <taxon>Chordata</taxon>
        <taxon>Craniata</taxon>
        <taxon>Vertebrata</taxon>
        <taxon>Euteleostomi</taxon>
        <taxon>Actinopterygii</taxon>
        <taxon>Neopterygii</taxon>
        <taxon>Teleostei</taxon>
        <taxon>Ostariophysi</taxon>
        <taxon>Cypriniformes</taxon>
        <taxon>Danionidae</taxon>
        <taxon>Danioninae</taxon>
        <taxon>Danionella</taxon>
    </lineage>
</organism>
<accession>A0A553N5R5</accession>
<dbReference type="GO" id="GO:0000796">
    <property type="term" value="C:condensin complex"/>
    <property type="evidence" value="ECO:0007669"/>
    <property type="project" value="InterPro"/>
</dbReference>
<gene>
    <name evidence="9" type="ORF">DNTS_029618</name>
</gene>
<dbReference type="PANTHER" id="PTHR14418:SF5">
    <property type="entry name" value="CONDENSIN COMPLEX SUBUNIT 3"/>
    <property type="match status" value="1"/>
</dbReference>
<reference evidence="9 10" key="1">
    <citation type="journal article" date="2019" name="Sci. Data">
        <title>Hybrid genome assembly and annotation of Danionella translucida.</title>
        <authorList>
            <person name="Kadobianskyi M."/>
            <person name="Schulze L."/>
            <person name="Schuelke M."/>
            <person name="Judkewitz B."/>
        </authorList>
    </citation>
    <scope>NUCLEOTIDE SEQUENCE [LARGE SCALE GENOMIC DNA]</scope>
    <source>
        <strain evidence="9 10">Bolton</strain>
    </source>
</reference>
<dbReference type="Proteomes" id="UP000316079">
    <property type="component" value="Unassembled WGS sequence"/>
</dbReference>